<keyword evidence="8" id="KW-0276">Fatty acid metabolism</keyword>
<organism evidence="25 26">
    <name type="scientific">Aeromicrobium yanjiei</name>
    <dbReference type="NCBI Taxonomy" id="2662028"/>
    <lineage>
        <taxon>Bacteria</taxon>
        <taxon>Bacillati</taxon>
        <taxon>Actinomycetota</taxon>
        <taxon>Actinomycetes</taxon>
        <taxon>Propionibacteriales</taxon>
        <taxon>Nocardioidaceae</taxon>
        <taxon>Aeromicrobium</taxon>
    </lineage>
</organism>
<comment type="catalytic activity">
    <reaction evidence="13">
        <text>(5Z,8Z,11Z,14Z)-eicosatetraenoyl-CoA + H2O = (5Z,8Z,11Z,14Z)-eicosatetraenoate + CoA + H(+)</text>
        <dbReference type="Rhea" id="RHEA:40151"/>
        <dbReference type="ChEBI" id="CHEBI:15377"/>
        <dbReference type="ChEBI" id="CHEBI:15378"/>
        <dbReference type="ChEBI" id="CHEBI:32395"/>
        <dbReference type="ChEBI" id="CHEBI:57287"/>
        <dbReference type="ChEBI" id="CHEBI:57368"/>
    </reaction>
    <physiologicalReaction direction="left-to-right" evidence="13">
        <dbReference type="Rhea" id="RHEA:40152"/>
    </physiologicalReaction>
</comment>
<dbReference type="SUPFAM" id="SSF54637">
    <property type="entry name" value="Thioesterase/thiol ester dehydrase-isomerase"/>
    <property type="match status" value="1"/>
</dbReference>
<keyword evidence="6" id="KW-0053">Apoptosis</keyword>
<dbReference type="Pfam" id="PF03061">
    <property type="entry name" value="4HBT"/>
    <property type="match status" value="1"/>
</dbReference>
<comment type="similarity">
    <text evidence="15">Belongs to the THEM4/THEM5 thioesterase family.</text>
</comment>
<evidence type="ECO:0000256" key="16">
    <source>
        <dbReference type="ARBA" id="ARBA00038848"/>
    </source>
</evidence>
<dbReference type="PANTHER" id="PTHR12418:SF19">
    <property type="entry name" value="ACYL-COENZYME A THIOESTERASE THEM4"/>
    <property type="match status" value="1"/>
</dbReference>
<evidence type="ECO:0000256" key="14">
    <source>
        <dbReference type="ARBA" id="ARBA00037002"/>
    </source>
</evidence>
<dbReference type="KEGG" id="aef:GEV26_09475"/>
<evidence type="ECO:0000259" key="24">
    <source>
        <dbReference type="Pfam" id="PF03061"/>
    </source>
</evidence>
<dbReference type="CDD" id="cd03443">
    <property type="entry name" value="PaaI_thioesterase"/>
    <property type="match status" value="1"/>
</dbReference>
<dbReference type="GO" id="GO:0016787">
    <property type="term" value="F:hydrolase activity"/>
    <property type="evidence" value="ECO:0007669"/>
    <property type="project" value="UniProtKB-KW"/>
</dbReference>
<dbReference type="InterPro" id="IPR052365">
    <property type="entry name" value="THEM4/THEM5_acyl-CoA_thioest"/>
</dbReference>
<dbReference type="GO" id="GO:0005737">
    <property type="term" value="C:cytoplasm"/>
    <property type="evidence" value="ECO:0007669"/>
    <property type="project" value="UniProtKB-SubCell"/>
</dbReference>
<comment type="catalytic activity">
    <reaction evidence="14">
        <text>(9Z)-octadecenoyl-CoA + H2O = (9Z)-octadecenoate + CoA + H(+)</text>
        <dbReference type="Rhea" id="RHEA:40139"/>
        <dbReference type="ChEBI" id="CHEBI:15377"/>
        <dbReference type="ChEBI" id="CHEBI:15378"/>
        <dbReference type="ChEBI" id="CHEBI:30823"/>
        <dbReference type="ChEBI" id="CHEBI:57287"/>
        <dbReference type="ChEBI" id="CHEBI:57387"/>
    </reaction>
    <physiologicalReaction direction="left-to-right" evidence="14">
        <dbReference type="Rhea" id="RHEA:40140"/>
    </physiologicalReaction>
</comment>
<keyword evidence="5" id="KW-0963">Cytoplasm</keyword>
<accession>A0A5Q2MJJ9</accession>
<keyword evidence="4" id="KW-1003">Cell membrane</keyword>
<dbReference type="AlphaFoldDB" id="A0A5Q2MJJ9"/>
<evidence type="ECO:0000256" key="10">
    <source>
        <dbReference type="ARBA" id="ARBA00023098"/>
    </source>
</evidence>
<evidence type="ECO:0000313" key="26">
    <source>
        <dbReference type="Proteomes" id="UP000392064"/>
    </source>
</evidence>
<evidence type="ECO:0000256" key="4">
    <source>
        <dbReference type="ARBA" id="ARBA00022475"/>
    </source>
</evidence>
<evidence type="ECO:0000256" key="5">
    <source>
        <dbReference type="ARBA" id="ARBA00022490"/>
    </source>
</evidence>
<feature type="domain" description="Thioesterase" evidence="24">
    <location>
        <begin position="88"/>
        <end position="159"/>
    </location>
</feature>
<comment type="catalytic activity">
    <reaction evidence="20">
        <text>hexadecanoyl-CoA + H2O = hexadecanoate + CoA + H(+)</text>
        <dbReference type="Rhea" id="RHEA:16645"/>
        <dbReference type="ChEBI" id="CHEBI:7896"/>
        <dbReference type="ChEBI" id="CHEBI:15377"/>
        <dbReference type="ChEBI" id="CHEBI:15378"/>
        <dbReference type="ChEBI" id="CHEBI:57287"/>
        <dbReference type="ChEBI" id="CHEBI:57379"/>
        <dbReference type="EC" id="3.1.2.2"/>
    </reaction>
    <physiologicalReaction direction="left-to-right" evidence="20">
        <dbReference type="Rhea" id="RHEA:16646"/>
    </physiologicalReaction>
</comment>
<evidence type="ECO:0000256" key="20">
    <source>
        <dbReference type="ARBA" id="ARBA00047734"/>
    </source>
</evidence>
<evidence type="ECO:0000256" key="17">
    <source>
        <dbReference type="ARBA" id="ARBA00040123"/>
    </source>
</evidence>
<evidence type="ECO:0000256" key="22">
    <source>
        <dbReference type="ARBA" id="ARBA00048074"/>
    </source>
</evidence>
<evidence type="ECO:0000256" key="23">
    <source>
        <dbReference type="ARBA" id="ARBA00048180"/>
    </source>
</evidence>
<evidence type="ECO:0000256" key="9">
    <source>
        <dbReference type="ARBA" id="ARBA00022946"/>
    </source>
</evidence>
<evidence type="ECO:0000256" key="2">
    <source>
        <dbReference type="ARBA" id="ARBA00004496"/>
    </source>
</evidence>
<keyword evidence="26" id="KW-1185">Reference proteome</keyword>
<dbReference type="InterPro" id="IPR029069">
    <property type="entry name" value="HotDog_dom_sf"/>
</dbReference>
<comment type="catalytic activity">
    <reaction evidence="22">
        <text>dodecanoyl-CoA + H2O = dodecanoate + CoA + H(+)</text>
        <dbReference type="Rhea" id="RHEA:30135"/>
        <dbReference type="ChEBI" id="CHEBI:15377"/>
        <dbReference type="ChEBI" id="CHEBI:15378"/>
        <dbReference type="ChEBI" id="CHEBI:18262"/>
        <dbReference type="ChEBI" id="CHEBI:57287"/>
        <dbReference type="ChEBI" id="CHEBI:57375"/>
    </reaction>
    <physiologicalReaction direction="left-to-right" evidence="22">
        <dbReference type="Rhea" id="RHEA:30136"/>
    </physiologicalReaction>
</comment>
<evidence type="ECO:0000256" key="3">
    <source>
        <dbReference type="ARBA" id="ARBA00004632"/>
    </source>
</evidence>
<evidence type="ECO:0000256" key="18">
    <source>
        <dbReference type="ARBA" id="ARBA00043210"/>
    </source>
</evidence>
<protein>
    <recommendedName>
        <fullName evidence="17">Acyl-coenzyme A thioesterase THEM4</fullName>
        <ecNumber evidence="16">3.1.2.2</ecNumber>
    </recommendedName>
    <alternativeName>
        <fullName evidence="18">Thioesterase superfamily member 4</fullName>
    </alternativeName>
</protein>
<evidence type="ECO:0000256" key="12">
    <source>
        <dbReference type="ARBA" id="ARBA00023273"/>
    </source>
</evidence>
<dbReference type="EMBL" id="CP045737">
    <property type="protein sequence ID" value="QGG43237.1"/>
    <property type="molecule type" value="Genomic_DNA"/>
</dbReference>
<evidence type="ECO:0000256" key="6">
    <source>
        <dbReference type="ARBA" id="ARBA00022703"/>
    </source>
</evidence>
<keyword evidence="10" id="KW-0443">Lipid metabolism</keyword>
<name>A0A5Q2MJJ9_9ACTN</name>
<gene>
    <name evidence="25" type="ORF">GEV26_09475</name>
</gene>
<proteinExistence type="inferred from homology"/>
<evidence type="ECO:0000256" key="21">
    <source>
        <dbReference type="ARBA" id="ARBA00047969"/>
    </source>
</evidence>
<dbReference type="Gene3D" id="3.10.129.10">
    <property type="entry name" value="Hotdog Thioesterase"/>
    <property type="match status" value="1"/>
</dbReference>
<dbReference type="Proteomes" id="UP000392064">
    <property type="component" value="Chromosome"/>
</dbReference>
<evidence type="ECO:0000256" key="1">
    <source>
        <dbReference type="ARBA" id="ARBA00004170"/>
    </source>
</evidence>
<comment type="subcellular location">
    <subcellularLocation>
        <location evidence="3">Cell projection</location>
        <location evidence="3">Ruffle membrane</location>
    </subcellularLocation>
    <subcellularLocation>
        <location evidence="2">Cytoplasm</location>
    </subcellularLocation>
    <subcellularLocation>
        <location evidence="1">Membrane</location>
        <topology evidence="1">Peripheral membrane protein</topology>
    </subcellularLocation>
</comment>
<sequence>MIESLRSFLDRVAGARPTAEESAELAATLDRLSAGLADRQVSERERLFARLSVQGRGQSLTPQLFIDEQDAQSVTGHVTFRPYFVGGNGAAHGGTIPLLFDEALGRLANAGGRRASRTAYLTVNFRSIARIGNRLTLTARHVKEDGRKRVISGELRDGDLLVADAEGLFVELRPGQP</sequence>
<keyword evidence="7" id="KW-0378">Hydrolase</keyword>
<evidence type="ECO:0000313" key="25">
    <source>
        <dbReference type="EMBL" id="QGG43237.1"/>
    </source>
</evidence>
<evidence type="ECO:0000256" key="7">
    <source>
        <dbReference type="ARBA" id="ARBA00022801"/>
    </source>
</evidence>
<evidence type="ECO:0000256" key="19">
    <source>
        <dbReference type="ARBA" id="ARBA00047588"/>
    </source>
</evidence>
<evidence type="ECO:0000256" key="11">
    <source>
        <dbReference type="ARBA" id="ARBA00023136"/>
    </source>
</evidence>
<dbReference type="InterPro" id="IPR006683">
    <property type="entry name" value="Thioestr_dom"/>
</dbReference>
<evidence type="ECO:0000256" key="13">
    <source>
        <dbReference type="ARBA" id="ARBA00035852"/>
    </source>
</evidence>
<dbReference type="PANTHER" id="PTHR12418">
    <property type="entry name" value="ACYL-COENZYME A THIOESTERASE THEM4"/>
    <property type="match status" value="1"/>
</dbReference>
<keyword evidence="12" id="KW-0966">Cell projection</keyword>
<dbReference type="EC" id="3.1.2.2" evidence="16"/>
<evidence type="ECO:0000256" key="15">
    <source>
        <dbReference type="ARBA" id="ARBA00038456"/>
    </source>
</evidence>
<dbReference type="GO" id="GO:0006631">
    <property type="term" value="P:fatty acid metabolic process"/>
    <property type="evidence" value="ECO:0007669"/>
    <property type="project" value="UniProtKB-KW"/>
</dbReference>
<keyword evidence="9" id="KW-0809">Transit peptide</keyword>
<dbReference type="GO" id="GO:0016020">
    <property type="term" value="C:membrane"/>
    <property type="evidence" value="ECO:0007669"/>
    <property type="project" value="UniProtKB-SubCell"/>
</dbReference>
<comment type="catalytic activity">
    <reaction evidence="21">
        <text>decanoyl-CoA + H2O = decanoate + CoA + H(+)</text>
        <dbReference type="Rhea" id="RHEA:40059"/>
        <dbReference type="ChEBI" id="CHEBI:15377"/>
        <dbReference type="ChEBI" id="CHEBI:15378"/>
        <dbReference type="ChEBI" id="CHEBI:27689"/>
        <dbReference type="ChEBI" id="CHEBI:57287"/>
        <dbReference type="ChEBI" id="CHEBI:61430"/>
    </reaction>
    <physiologicalReaction direction="left-to-right" evidence="21">
        <dbReference type="Rhea" id="RHEA:40060"/>
    </physiologicalReaction>
</comment>
<comment type="catalytic activity">
    <reaction evidence="23">
        <text>tetradecanoyl-CoA + H2O = tetradecanoate + CoA + H(+)</text>
        <dbReference type="Rhea" id="RHEA:40119"/>
        <dbReference type="ChEBI" id="CHEBI:15377"/>
        <dbReference type="ChEBI" id="CHEBI:15378"/>
        <dbReference type="ChEBI" id="CHEBI:30807"/>
        <dbReference type="ChEBI" id="CHEBI:57287"/>
        <dbReference type="ChEBI" id="CHEBI:57385"/>
    </reaction>
    <physiologicalReaction direction="left-to-right" evidence="23">
        <dbReference type="Rhea" id="RHEA:40120"/>
    </physiologicalReaction>
</comment>
<reference evidence="25 26" key="1">
    <citation type="submission" date="2019-11" db="EMBL/GenBank/DDBJ databases">
        <authorList>
            <person name="Li J."/>
        </authorList>
    </citation>
    <scope>NUCLEOTIDE SEQUENCE [LARGE SCALE GENOMIC DNA]</scope>
    <source>
        <strain evidence="25 26">MF47</strain>
    </source>
</reference>
<keyword evidence="11" id="KW-0472">Membrane</keyword>
<comment type="catalytic activity">
    <reaction evidence="19">
        <text>octanoyl-CoA + H2O = octanoate + CoA + H(+)</text>
        <dbReference type="Rhea" id="RHEA:30143"/>
        <dbReference type="ChEBI" id="CHEBI:15377"/>
        <dbReference type="ChEBI" id="CHEBI:15378"/>
        <dbReference type="ChEBI" id="CHEBI:25646"/>
        <dbReference type="ChEBI" id="CHEBI:57287"/>
        <dbReference type="ChEBI" id="CHEBI:57386"/>
    </reaction>
    <physiologicalReaction direction="left-to-right" evidence="19">
        <dbReference type="Rhea" id="RHEA:30144"/>
    </physiologicalReaction>
</comment>
<evidence type="ECO:0000256" key="8">
    <source>
        <dbReference type="ARBA" id="ARBA00022832"/>
    </source>
</evidence>